<organism evidence="1 2">
    <name type="scientific">Sporolactobacillus inulinus</name>
    <dbReference type="NCBI Taxonomy" id="2078"/>
    <lineage>
        <taxon>Bacteria</taxon>
        <taxon>Bacillati</taxon>
        <taxon>Bacillota</taxon>
        <taxon>Bacilli</taxon>
        <taxon>Bacillales</taxon>
        <taxon>Sporolactobacillaceae</taxon>
        <taxon>Sporolactobacillus</taxon>
    </lineage>
</organism>
<accession>A0A4Y1ZFT1</accession>
<proteinExistence type="predicted"/>
<name>A0A4Y1ZFT1_9BACL</name>
<evidence type="ECO:0000313" key="2">
    <source>
        <dbReference type="Proteomes" id="UP000319716"/>
    </source>
</evidence>
<dbReference type="AlphaFoldDB" id="A0A4Y1ZFT1"/>
<comment type="caution">
    <text evidence="1">The sequence shown here is derived from an EMBL/GenBank/DDBJ whole genome shotgun (WGS) entry which is preliminary data.</text>
</comment>
<dbReference type="EMBL" id="BEXB01000038">
    <property type="protein sequence ID" value="GAY78032.1"/>
    <property type="molecule type" value="Genomic_DNA"/>
</dbReference>
<gene>
    <name evidence="1" type="ORF">NBRC111894_3586</name>
</gene>
<sequence length="77" mass="8828">MHEHQFYLEEKQKIDTLLGNEFRIVAINENLSGMFVAFKQMGDQGNTAHATLHLLIPETRKYVTNLLLAEKVDQSPT</sequence>
<evidence type="ECO:0000313" key="1">
    <source>
        <dbReference type="EMBL" id="GAY78032.1"/>
    </source>
</evidence>
<reference evidence="1 2" key="1">
    <citation type="submission" date="2017-11" db="EMBL/GenBank/DDBJ databases">
        <title>Draft Genome Sequence of Sporolactobacillus inulinus NBRC 111894 Isolated from Koso, a Japanese Sugar-Vegetable Fermented Beverage.</title>
        <authorList>
            <person name="Chiou T.Y."/>
            <person name="Oshima K."/>
            <person name="Suda W."/>
            <person name="Hattori M."/>
            <person name="Takahashi T."/>
        </authorList>
    </citation>
    <scope>NUCLEOTIDE SEQUENCE [LARGE SCALE GENOMIC DNA]</scope>
    <source>
        <strain evidence="1 2">NBRC111894</strain>
    </source>
</reference>
<dbReference type="RefSeq" id="WP_141305944.1">
    <property type="nucleotide sequence ID" value="NZ_BEXB01000038.1"/>
</dbReference>
<dbReference type="Proteomes" id="UP000319716">
    <property type="component" value="Unassembled WGS sequence"/>
</dbReference>
<protein>
    <submittedName>
        <fullName evidence="1">Uncharacterized protein</fullName>
    </submittedName>
</protein>